<dbReference type="InterPro" id="IPR057965">
    <property type="entry name" value="STEEP1_dom"/>
</dbReference>
<evidence type="ECO:0000256" key="1">
    <source>
        <dbReference type="SAM" id="MobiDB-lite"/>
    </source>
</evidence>
<evidence type="ECO:0000259" key="2">
    <source>
        <dbReference type="Pfam" id="PF25809"/>
    </source>
</evidence>
<reference evidence="3 4" key="1">
    <citation type="submission" date="2024-07" db="EMBL/GenBank/DDBJ databases">
        <title>Section-level genome sequencing and comparative genomics of Aspergillus sections Usti and Cavernicolus.</title>
        <authorList>
            <consortium name="Lawrence Berkeley National Laboratory"/>
            <person name="Nybo J.L."/>
            <person name="Vesth T.C."/>
            <person name="Theobald S."/>
            <person name="Frisvad J.C."/>
            <person name="Larsen T.O."/>
            <person name="Kjaerboelling I."/>
            <person name="Rothschild-Mancinelli K."/>
            <person name="Lyhne E.K."/>
            <person name="Kogle M.E."/>
            <person name="Barry K."/>
            <person name="Clum A."/>
            <person name="Na H."/>
            <person name="Ledsgaard L."/>
            <person name="Lin J."/>
            <person name="Lipzen A."/>
            <person name="Kuo A."/>
            <person name="Riley R."/>
            <person name="Mondo S."/>
            <person name="LaButti K."/>
            <person name="Haridas S."/>
            <person name="Pangalinan J."/>
            <person name="Salamov A.A."/>
            <person name="Simmons B.A."/>
            <person name="Magnuson J.K."/>
            <person name="Chen J."/>
            <person name="Drula E."/>
            <person name="Henrissat B."/>
            <person name="Wiebenga A."/>
            <person name="Lubbers R.J."/>
            <person name="Gomes A.C."/>
            <person name="Makela M.R."/>
            <person name="Stajich J."/>
            <person name="Grigoriev I.V."/>
            <person name="Mortensen U.H."/>
            <person name="De vries R.P."/>
            <person name="Baker S.E."/>
            <person name="Andersen M.R."/>
        </authorList>
    </citation>
    <scope>NUCLEOTIDE SEQUENCE [LARGE SCALE GENOMIC DNA]</scope>
    <source>
        <strain evidence="3 4">CBS 600.67</strain>
    </source>
</reference>
<name>A0ABR4HB19_9EURO</name>
<protein>
    <recommendedName>
        <fullName evidence="2">STEEP1 domain-containing protein</fullName>
    </recommendedName>
</protein>
<sequence length="207" mass="23207">MSSTTSQPQPQHQPDSQPQSQPPKRKIPPPQTLPITTHHCRYCTNLLLATTRDLSTLPRRQKEVLDSSTILPLRTTRIAEDSSPDADAKNPSKYTRHYTILLSSAVRERKPTIVRCPGGFEKRWNMLCGRCRLVMGYFVDPAAFVVGEKRGEAAAAAVEDEEGGDDEGVIDDVAVFLLPGALAETEIMSDEEKMRRVDKEWSAWFKQ</sequence>
<feature type="region of interest" description="Disordered" evidence="1">
    <location>
        <begin position="1"/>
        <end position="34"/>
    </location>
</feature>
<keyword evidence="4" id="KW-1185">Reference proteome</keyword>
<evidence type="ECO:0000313" key="3">
    <source>
        <dbReference type="EMBL" id="KAL2812663.1"/>
    </source>
</evidence>
<dbReference type="Proteomes" id="UP001610335">
    <property type="component" value="Unassembled WGS sequence"/>
</dbReference>
<dbReference type="EMBL" id="JBFXLS010000169">
    <property type="protein sequence ID" value="KAL2812663.1"/>
    <property type="molecule type" value="Genomic_DNA"/>
</dbReference>
<dbReference type="Pfam" id="PF25809">
    <property type="entry name" value="STEEP1"/>
    <property type="match status" value="1"/>
</dbReference>
<feature type="compositionally biased region" description="Low complexity" evidence="1">
    <location>
        <begin position="1"/>
        <end position="19"/>
    </location>
</feature>
<feature type="domain" description="STEEP1" evidence="2">
    <location>
        <begin position="34"/>
        <end position="140"/>
    </location>
</feature>
<evidence type="ECO:0000313" key="4">
    <source>
        <dbReference type="Proteomes" id="UP001610335"/>
    </source>
</evidence>
<organism evidence="3 4">
    <name type="scientific">Aspergillus cavernicola</name>
    <dbReference type="NCBI Taxonomy" id="176166"/>
    <lineage>
        <taxon>Eukaryota</taxon>
        <taxon>Fungi</taxon>
        <taxon>Dikarya</taxon>
        <taxon>Ascomycota</taxon>
        <taxon>Pezizomycotina</taxon>
        <taxon>Eurotiomycetes</taxon>
        <taxon>Eurotiomycetidae</taxon>
        <taxon>Eurotiales</taxon>
        <taxon>Aspergillaceae</taxon>
        <taxon>Aspergillus</taxon>
        <taxon>Aspergillus subgen. Nidulantes</taxon>
    </lineage>
</organism>
<comment type="caution">
    <text evidence="3">The sequence shown here is derived from an EMBL/GenBank/DDBJ whole genome shotgun (WGS) entry which is preliminary data.</text>
</comment>
<accession>A0ABR4HB19</accession>
<gene>
    <name evidence="3" type="ORF">BDW59DRAFT_167761</name>
</gene>
<proteinExistence type="predicted"/>